<feature type="transmembrane region" description="Helical" evidence="1">
    <location>
        <begin position="44"/>
        <end position="66"/>
    </location>
</feature>
<dbReference type="Pfam" id="PF02517">
    <property type="entry name" value="Rce1-like"/>
    <property type="match status" value="1"/>
</dbReference>
<name>A0A1Y1XK64_9FUNG</name>
<proteinExistence type="predicted"/>
<evidence type="ECO:0000313" key="4">
    <source>
        <dbReference type="EMBL" id="ORX85846.1"/>
    </source>
</evidence>
<evidence type="ECO:0000256" key="1">
    <source>
        <dbReference type="SAM" id="Phobius"/>
    </source>
</evidence>
<dbReference type="AlphaFoldDB" id="A0A1Y1XK64"/>
<sequence>MSKKLVNEDTEKKQFPKKSMKKNLTEKLRNEVRSLKHQFFRPEVYYLGFLLFVFSIILFLISTKYLNLLDNDNNEIVMKILKEHPYVSVPYICVIGPIFEELLYRKLLFGIIKKKSRALAYIISPFLFAFSHFQLNFEVLKTYLSSFPYYYLVGMAFTINYDYTGYLLSTCIAHILTNSASVFLLYKVFM</sequence>
<dbReference type="PANTHER" id="PTHR36435:SF1">
    <property type="entry name" value="CAAX AMINO TERMINAL PROTEASE FAMILY PROTEIN"/>
    <property type="match status" value="1"/>
</dbReference>
<dbReference type="EMBL" id="MCFG01000789">
    <property type="protein sequence ID" value="ORX44230.1"/>
    <property type="molecule type" value="Genomic_DNA"/>
</dbReference>
<evidence type="ECO:0000313" key="5">
    <source>
        <dbReference type="Proteomes" id="UP000193944"/>
    </source>
</evidence>
<dbReference type="GO" id="GO:0080120">
    <property type="term" value="P:CAAX-box protein maturation"/>
    <property type="evidence" value="ECO:0007669"/>
    <property type="project" value="UniProtKB-ARBA"/>
</dbReference>
<dbReference type="GO" id="GO:0004175">
    <property type="term" value="F:endopeptidase activity"/>
    <property type="evidence" value="ECO:0007669"/>
    <property type="project" value="UniProtKB-ARBA"/>
</dbReference>
<keyword evidence="1" id="KW-0812">Transmembrane</keyword>
<dbReference type="InterPro" id="IPR003675">
    <property type="entry name" value="Rce1/LyrA-like_dom"/>
</dbReference>
<keyword evidence="1" id="KW-1133">Transmembrane helix</keyword>
<organism evidence="4 5">
    <name type="scientific">Anaeromyces robustus</name>
    <dbReference type="NCBI Taxonomy" id="1754192"/>
    <lineage>
        <taxon>Eukaryota</taxon>
        <taxon>Fungi</taxon>
        <taxon>Fungi incertae sedis</taxon>
        <taxon>Chytridiomycota</taxon>
        <taxon>Chytridiomycota incertae sedis</taxon>
        <taxon>Neocallimastigomycetes</taxon>
        <taxon>Neocallimastigales</taxon>
        <taxon>Neocallimastigaceae</taxon>
        <taxon>Anaeromyces</taxon>
    </lineage>
</organism>
<dbReference type="EMBL" id="MCFG01000029">
    <property type="protein sequence ID" value="ORX85846.1"/>
    <property type="molecule type" value="Genomic_DNA"/>
</dbReference>
<gene>
    <name evidence="4" type="ORF">BCR32DRAFT_290420</name>
    <name evidence="3" type="ORF">BCR32DRAFT_298666</name>
</gene>
<evidence type="ECO:0000259" key="2">
    <source>
        <dbReference type="Pfam" id="PF02517"/>
    </source>
</evidence>
<feature type="transmembrane region" description="Helical" evidence="1">
    <location>
        <begin position="116"/>
        <end position="135"/>
    </location>
</feature>
<feature type="domain" description="CAAX prenyl protease 2/Lysostaphin resistance protein A-like" evidence="2">
    <location>
        <begin position="85"/>
        <end position="179"/>
    </location>
</feature>
<feature type="transmembrane region" description="Helical" evidence="1">
    <location>
        <begin position="86"/>
        <end position="104"/>
    </location>
</feature>
<evidence type="ECO:0000313" key="3">
    <source>
        <dbReference type="EMBL" id="ORX44230.1"/>
    </source>
</evidence>
<keyword evidence="1" id="KW-0472">Membrane</keyword>
<reference evidence="4 5" key="1">
    <citation type="submission" date="2016-08" db="EMBL/GenBank/DDBJ databases">
        <title>A Parts List for Fungal Cellulosomes Revealed by Comparative Genomics.</title>
        <authorList>
            <consortium name="DOE Joint Genome Institute"/>
            <person name="Haitjema C.H."/>
            <person name="Gilmore S.P."/>
            <person name="Henske J.K."/>
            <person name="Solomon K.V."/>
            <person name="De Groot R."/>
            <person name="Kuo A."/>
            <person name="Mondo S.J."/>
            <person name="Salamov A.A."/>
            <person name="Labutti K."/>
            <person name="Zhao Z."/>
            <person name="Chiniquy J."/>
            <person name="Barry K."/>
            <person name="Brewer H.M."/>
            <person name="Purvine S.O."/>
            <person name="Wright A.T."/>
            <person name="Boxma B."/>
            <person name="Van Alen T."/>
            <person name="Hackstein J.H."/>
            <person name="Baker S.E."/>
            <person name="Grigoriev I.V."/>
            <person name="O'Malley M.A."/>
        </authorList>
    </citation>
    <scope>NUCLEOTIDE SEQUENCE [LARGE SCALE GENOMIC DNA]</scope>
    <source>
        <strain evidence="4 5">S4</strain>
    </source>
</reference>
<dbReference type="Proteomes" id="UP000193944">
    <property type="component" value="Unassembled WGS sequence"/>
</dbReference>
<accession>A0A1Y1XK64</accession>
<dbReference type="InterPro" id="IPR052710">
    <property type="entry name" value="CAAX_protease"/>
</dbReference>
<dbReference type="PANTHER" id="PTHR36435">
    <property type="entry name" value="SLR1288 PROTEIN"/>
    <property type="match status" value="1"/>
</dbReference>
<keyword evidence="5" id="KW-1185">Reference proteome</keyword>
<feature type="transmembrane region" description="Helical" evidence="1">
    <location>
        <begin position="163"/>
        <end position="186"/>
    </location>
</feature>
<reference evidence="4 5" key="2">
    <citation type="submission" date="2016-08" db="EMBL/GenBank/DDBJ databases">
        <title>Pervasive Adenine N6-methylation of Active Genes in Fungi.</title>
        <authorList>
            <consortium name="DOE Joint Genome Institute"/>
            <person name="Mondo S.J."/>
            <person name="Dannebaum R.O."/>
            <person name="Kuo R.C."/>
            <person name="Labutti K."/>
            <person name="Haridas S."/>
            <person name="Kuo A."/>
            <person name="Salamov A."/>
            <person name="Ahrendt S.R."/>
            <person name="Lipzen A."/>
            <person name="Sullivan W."/>
            <person name="Andreopoulos W.B."/>
            <person name="Clum A."/>
            <person name="Lindquist E."/>
            <person name="Daum C."/>
            <person name="Ramamoorthy G.K."/>
            <person name="Gryganskyi A."/>
            <person name="Culley D."/>
            <person name="Magnuson J.K."/>
            <person name="James T.Y."/>
            <person name="O'Malley M.A."/>
            <person name="Stajich J.E."/>
            <person name="Spatafora J.W."/>
            <person name="Visel A."/>
            <person name="Grigoriev I.V."/>
        </authorList>
    </citation>
    <scope>NUCLEOTIDE SEQUENCE [LARGE SCALE GENOMIC DNA]</scope>
    <source>
        <strain evidence="4 5">S4</strain>
    </source>
</reference>
<comment type="caution">
    <text evidence="4">The sequence shown here is derived from an EMBL/GenBank/DDBJ whole genome shotgun (WGS) entry which is preliminary data.</text>
</comment>
<dbReference type="OrthoDB" id="2175407at2759"/>
<protein>
    <submittedName>
        <fullName evidence="4">Abi-domain-containing protein</fullName>
    </submittedName>
</protein>